<dbReference type="EMBL" id="MCGE01000003">
    <property type="protein sequence ID" value="ORZ23413.1"/>
    <property type="molecule type" value="Genomic_DNA"/>
</dbReference>
<dbReference type="AlphaFoldDB" id="A0A1X2IWK3"/>
<dbReference type="SUPFAM" id="SSF53335">
    <property type="entry name" value="S-adenosyl-L-methionine-dependent methyltransferases"/>
    <property type="match status" value="1"/>
</dbReference>
<dbReference type="OrthoDB" id="2013972at2759"/>
<dbReference type="STRING" id="90262.A0A1X2IWK3"/>
<accession>A0A1X2IWK3</accession>
<dbReference type="CDD" id="cd02440">
    <property type="entry name" value="AdoMet_MTases"/>
    <property type="match status" value="1"/>
</dbReference>
<dbReference type="GO" id="GO:0008168">
    <property type="term" value="F:methyltransferase activity"/>
    <property type="evidence" value="ECO:0007669"/>
    <property type="project" value="UniProtKB-KW"/>
</dbReference>
<name>A0A1X2IWK3_9FUNG</name>
<evidence type="ECO:0000313" key="4">
    <source>
        <dbReference type="Proteomes" id="UP000193560"/>
    </source>
</evidence>
<dbReference type="Pfam" id="PF13649">
    <property type="entry name" value="Methyltransf_25"/>
    <property type="match status" value="1"/>
</dbReference>
<proteinExistence type="predicted"/>
<sequence length="342" mass="38618">MSGTPNMTTATSTTTQTTPQTTASTTSFTSFLKSKWRSSTKAVKPWKPIPNTRDYIEQSWVQHNALQMAFDGDYMAPMTQSLLSGGCEVLDIGCGAGFWTMDMATKYPLSYFIGIDVDKNVFPSLSMQKNLFFQRVDIMTSPLPYENDTFDYIFIRSMLDTLPDSCWESVLQEIVRVMKRGAYLECVEPYTNLFDTGPTMSTIMTLIDTTSSIRISSTQQQGLQQQSTMPANYNPWPNRLAPLNTLKEMRIHHTHTPVGNHGGALGSLMVQYWERAIKASSQDWLQTKTTTEKELESLQQDMLTEVESHKTYMAWYSVVAQKKGYTGPTIIIEDVDAQVSEQ</sequence>
<dbReference type="Proteomes" id="UP000193560">
    <property type="component" value="Unassembled WGS sequence"/>
</dbReference>
<organism evidence="3 4">
    <name type="scientific">Absidia repens</name>
    <dbReference type="NCBI Taxonomy" id="90262"/>
    <lineage>
        <taxon>Eukaryota</taxon>
        <taxon>Fungi</taxon>
        <taxon>Fungi incertae sedis</taxon>
        <taxon>Mucoromycota</taxon>
        <taxon>Mucoromycotina</taxon>
        <taxon>Mucoromycetes</taxon>
        <taxon>Mucorales</taxon>
        <taxon>Cunninghamellaceae</taxon>
        <taxon>Absidia</taxon>
    </lineage>
</organism>
<evidence type="ECO:0000259" key="2">
    <source>
        <dbReference type="Pfam" id="PF13649"/>
    </source>
</evidence>
<protein>
    <submittedName>
        <fullName evidence="3">S-adenosyl-L-methionine-dependent methyltransferase</fullName>
    </submittedName>
</protein>
<gene>
    <name evidence="3" type="ORF">BCR42DRAFT_404723</name>
</gene>
<dbReference type="PANTHER" id="PTHR43591:SF24">
    <property type="entry name" value="2-METHOXY-6-POLYPRENYL-1,4-BENZOQUINOL METHYLASE, MITOCHONDRIAL"/>
    <property type="match status" value="1"/>
</dbReference>
<feature type="region of interest" description="Disordered" evidence="1">
    <location>
        <begin position="1"/>
        <end position="22"/>
    </location>
</feature>
<keyword evidence="3" id="KW-0808">Transferase</keyword>
<evidence type="ECO:0000313" key="3">
    <source>
        <dbReference type="EMBL" id="ORZ23413.1"/>
    </source>
</evidence>
<evidence type="ECO:0000256" key="1">
    <source>
        <dbReference type="SAM" id="MobiDB-lite"/>
    </source>
</evidence>
<dbReference type="InterPro" id="IPR041698">
    <property type="entry name" value="Methyltransf_25"/>
</dbReference>
<keyword evidence="3" id="KW-0489">Methyltransferase</keyword>
<feature type="compositionally biased region" description="Low complexity" evidence="1">
    <location>
        <begin position="8"/>
        <end position="22"/>
    </location>
</feature>
<feature type="domain" description="Methyltransferase" evidence="2">
    <location>
        <begin position="89"/>
        <end position="181"/>
    </location>
</feature>
<reference evidence="3 4" key="1">
    <citation type="submission" date="2016-07" db="EMBL/GenBank/DDBJ databases">
        <title>Pervasive Adenine N6-methylation of Active Genes in Fungi.</title>
        <authorList>
            <consortium name="DOE Joint Genome Institute"/>
            <person name="Mondo S.J."/>
            <person name="Dannebaum R.O."/>
            <person name="Kuo R.C."/>
            <person name="Labutti K."/>
            <person name="Haridas S."/>
            <person name="Kuo A."/>
            <person name="Salamov A."/>
            <person name="Ahrendt S.R."/>
            <person name="Lipzen A."/>
            <person name="Sullivan W."/>
            <person name="Andreopoulos W.B."/>
            <person name="Clum A."/>
            <person name="Lindquist E."/>
            <person name="Daum C."/>
            <person name="Ramamoorthy G.K."/>
            <person name="Gryganskyi A."/>
            <person name="Culley D."/>
            <person name="Magnuson J.K."/>
            <person name="James T.Y."/>
            <person name="O'Malley M.A."/>
            <person name="Stajich J.E."/>
            <person name="Spatafora J.W."/>
            <person name="Visel A."/>
            <person name="Grigoriev I.V."/>
        </authorList>
    </citation>
    <scope>NUCLEOTIDE SEQUENCE [LARGE SCALE GENOMIC DNA]</scope>
    <source>
        <strain evidence="3 4">NRRL 1336</strain>
    </source>
</reference>
<dbReference type="GO" id="GO:0032259">
    <property type="term" value="P:methylation"/>
    <property type="evidence" value="ECO:0007669"/>
    <property type="project" value="UniProtKB-KW"/>
</dbReference>
<dbReference type="Gene3D" id="3.40.50.150">
    <property type="entry name" value="Vaccinia Virus protein VP39"/>
    <property type="match status" value="1"/>
</dbReference>
<comment type="caution">
    <text evidence="3">The sequence shown here is derived from an EMBL/GenBank/DDBJ whole genome shotgun (WGS) entry which is preliminary data.</text>
</comment>
<dbReference type="PANTHER" id="PTHR43591">
    <property type="entry name" value="METHYLTRANSFERASE"/>
    <property type="match status" value="1"/>
</dbReference>
<keyword evidence="4" id="KW-1185">Reference proteome</keyword>
<dbReference type="InterPro" id="IPR029063">
    <property type="entry name" value="SAM-dependent_MTases_sf"/>
</dbReference>